<organism evidence="2 3">
    <name type="scientific">Cellulomonas wangsupingiae</name>
    <dbReference type="NCBI Taxonomy" id="2968085"/>
    <lineage>
        <taxon>Bacteria</taxon>
        <taxon>Bacillati</taxon>
        <taxon>Actinomycetota</taxon>
        <taxon>Actinomycetes</taxon>
        <taxon>Micrococcales</taxon>
        <taxon>Cellulomonadaceae</taxon>
        <taxon>Cellulomonas</taxon>
    </lineage>
</organism>
<feature type="transmembrane region" description="Helical" evidence="1">
    <location>
        <begin position="73"/>
        <end position="89"/>
    </location>
</feature>
<keyword evidence="1" id="KW-1133">Transmembrane helix</keyword>
<dbReference type="Proteomes" id="UP001317322">
    <property type="component" value="Chromosome"/>
</dbReference>
<evidence type="ECO:0000313" key="2">
    <source>
        <dbReference type="EMBL" id="UUI64438.1"/>
    </source>
</evidence>
<accession>A0ABY5K308</accession>
<dbReference type="Pfam" id="PF12277">
    <property type="entry name" value="DUF3618"/>
    <property type="match status" value="1"/>
</dbReference>
<keyword evidence="1" id="KW-0812">Transmembrane</keyword>
<dbReference type="InterPro" id="IPR022062">
    <property type="entry name" value="DUF3618"/>
</dbReference>
<reference evidence="2 3" key="1">
    <citation type="submission" date="2022-07" db="EMBL/GenBank/DDBJ databases">
        <title>Novel species in genus cellulomonas.</title>
        <authorList>
            <person name="Ye L."/>
        </authorList>
    </citation>
    <scope>NUCLEOTIDE SEQUENCE [LARGE SCALE GENOMIC DNA]</scope>
    <source>
        <strain evidence="3">zg-Y908</strain>
    </source>
</reference>
<evidence type="ECO:0000313" key="3">
    <source>
        <dbReference type="Proteomes" id="UP001317322"/>
    </source>
</evidence>
<evidence type="ECO:0000256" key="1">
    <source>
        <dbReference type="SAM" id="Phobius"/>
    </source>
</evidence>
<keyword evidence="3" id="KW-1185">Reference proteome</keyword>
<gene>
    <name evidence="2" type="ORF">NP075_15140</name>
</gene>
<dbReference type="EMBL" id="CP101989">
    <property type="protein sequence ID" value="UUI64438.1"/>
    <property type="molecule type" value="Genomic_DNA"/>
</dbReference>
<proteinExistence type="predicted"/>
<name>A0ABY5K308_9CELL</name>
<sequence>MSEKETTPSPEIVALEAEVVLTREQLASTVDALVEQVDPRRQAARAAARGRRLMFDATDPAALPEDRARARKIVAVAGVVVVLVVAGIVRKATRH</sequence>
<protein>
    <submittedName>
        <fullName evidence="2">DUF3618 domain-containing protein</fullName>
    </submittedName>
</protein>
<dbReference type="RefSeq" id="WP_227565174.1">
    <property type="nucleotide sequence ID" value="NZ_CP101989.1"/>
</dbReference>
<keyword evidence="1" id="KW-0472">Membrane</keyword>